<proteinExistence type="predicted"/>
<name>X0U8R6_9ZZZZ</name>
<comment type="caution">
    <text evidence="2">The sequence shown here is derived from an EMBL/GenBank/DDBJ whole genome shotgun (WGS) entry which is preliminary data.</text>
</comment>
<evidence type="ECO:0000313" key="2">
    <source>
        <dbReference type="EMBL" id="GAF96757.1"/>
    </source>
</evidence>
<dbReference type="EMBL" id="BARS01014784">
    <property type="protein sequence ID" value="GAF96757.1"/>
    <property type="molecule type" value="Genomic_DNA"/>
</dbReference>
<feature type="region of interest" description="Disordered" evidence="1">
    <location>
        <begin position="152"/>
        <end position="171"/>
    </location>
</feature>
<sequence>LFHAGLDSGSQFEWKDTPNRLHFYVIDVEKNKEGIRSYTIAVRSLDGSGRHERGVALDAQENQRIRGFNIPVTFTLSNTGTAAETDRALHPANAGAYLNSDVYRLSVSVEGKGWTALLLNGLAVVEFGGSRPVTVYVFQEGGSAPPATVTLRATSESDPSKTATATVQVSR</sequence>
<evidence type="ECO:0000256" key="1">
    <source>
        <dbReference type="SAM" id="MobiDB-lite"/>
    </source>
</evidence>
<gene>
    <name evidence="2" type="ORF">S01H1_24581</name>
</gene>
<dbReference type="AlphaFoldDB" id="X0U8R6"/>
<reference evidence="2" key="1">
    <citation type="journal article" date="2014" name="Front. Microbiol.">
        <title>High frequency of phylogenetically diverse reductive dehalogenase-homologous genes in deep subseafloor sedimentary metagenomes.</title>
        <authorList>
            <person name="Kawai M."/>
            <person name="Futagami T."/>
            <person name="Toyoda A."/>
            <person name="Takaki Y."/>
            <person name="Nishi S."/>
            <person name="Hori S."/>
            <person name="Arai W."/>
            <person name="Tsubouchi T."/>
            <person name="Morono Y."/>
            <person name="Uchiyama I."/>
            <person name="Ito T."/>
            <person name="Fujiyama A."/>
            <person name="Inagaki F."/>
            <person name="Takami H."/>
        </authorList>
    </citation>
    <scope>NUCLEOTIDE SEQUENCE</scope>
    <source>
        <strain evidence="2">Expedition CK06-06</strain>
    </source>
</reference>
<feature type="non-terminal residue" evidence="2">
    <location>
        <position position="1"/>
    </location>
</feature>
<accession>X0U8R6</accession>
<protein>
    <submittedName>
        <fullName evidence="2">Uncharacterized protein</fullName>
    </submittedName>
</protein>
<organism evidence="2">
    <name type="scientific">marine sediment metagenome</name>
    <dbReference type="NCBI Taxonomy" id="412755"/>
    <lineage>
        <taxon>unclassified sequences</taxon>
        <taxon>metagenomes</taxon>
        <taxon>ecological metagenomes</taxon>
    </lineage>
</organism>